<evidence type="ECO:0000313" key="3">
    <source>
        <dbReference type="Proteomes" id="UP000887566"/>
    </source>
</evidence>
<dbReference type="CDD" id="cd00397">
    <property type="entry name" value="DNA_BRE_C"/>
    <property type="match status" value="1"/>
</dbReference>
<reference evidence="4" key="1">
    <citation type="submission" date="2022-11" db="UniProtKB">
        <authorList>
            <consortium name="WormBaseParasite"/>
        </authorList>
    </citation>
    <scope>IDENTIFICATION</scope>
</reference>
<evidence type="ECO:0000256" key="1">
    <source>
        <dbReference type="ARBA" id="ARBA00023172"/>
    </source>
</evidence>
<dbReference type="Gene3D" id="1.10.443.10">
    <property type="entry name" value="Intergrase catalytic core"/>
    <property type="match status" value="1"/>
</dbReference>
<keyword evidence="1" id="KW-0233">DNA recombination</keyword>
<accession>A0A914UWM8</accession>
<organism evidence="3 4">
    <name type="scientific">Plectus sambesii</name>
    <dbReference type="NCBI Taxonomy" id="2011161"/>
    <lineage>
        <taxon>Eukaryota</taxon>
        <taxon>Metazoa</taxon>
        <taxon>Ecdysozoa</taxon>
        <taxon>Nematoda</taxon>
        <taxon>Chromadorea</taxon>
        <taxon>Plectida</taxon>
        <taxon>Plectina</taxon>
        <taxon>Plectoidea</taxon>
        <taxon>Plectidae</taxon>
        <taxon>Plectus</taxon>
    </lineage>
</organism>
<dbReference type="Pfam" id="PF00589">
    <property type="entry name" value="Phage_integrase"/>
    <property type="match status" value="1"/>
</dbReference>
<dbReference type="GO" id="GO:0015074">
    <property type="term" value="P:DNA integration"/>
    <property type="evidence" value="ECO:0007669"/>
    <property type="project" value="InterPro"/>
</dbReference>
<name>A0A914UWM8_9BILA</name>
<dbReference type="InterPro" id="IPR013762">
    <property type="entry name" value="Integrase-like_cat_sf"/>
</dbReference>
<dbReference type="WBParaSite" id="PSAMB.scaffold13017size2473.g35230.t1">
    <property type="protein sequence ID" value="PSAMB.scaffold13017size2473.g35230.t1"/>
    <property type="gene ID" value="PSAMB.scaffold13017size2473.g35230"/>
</dbReference>
<dbReference type="InterPro" id="IPR002104">
    <property type="entry name" value="Integrase_catalytic"/>
</dbReference>
<dbReference type="AlphaFoldDB" id="A0A914UWM8"/>
<dbReference type="SUPFAM" id="SSF56349">
    <property type="entry name" value="DNA breaking-rejoining enzymes"/>
    <property type="match status" value="1"/>
</dbReference>
<keyword evidence="3" id="KW-1185">Reference proteome</keyword>
<dbReference type="InterPro" id="IPR052925">
    <property type="entry name" value="Phage_Integrase-like_Recomb"/>
</dbReference>
<dbReference type="PANTHER" id="PTHR34605">
    <property type="entry name" value="PHAGE_INTEGRASE DOMAIN-CONTAINING PROTEIN"/>
    <property type="match status" value="1"/>
</dbReference>
<evidence type="ECO:0000313" key="4">
    <source>
        <dbReference type="WBParaSite" id="PSAMB.scaffold13017size2473.g35230.t1"/>
    </source>
</evidence>
<dbReference type="PANTHER" id="PTHR34605:SF4">
    <property type="entry name" value="DNA ADENINE METHYLTRANSFERASE"/>
    <property type="match status" value="1"/>
</dbReference>
<dbReference type="InterPro" id="IPR011010">
    <property type="entry name" value="DNA_brk_join_enz"/>
</dbReference>
<dbReference type="PROSITE" id="PS51898">
    <property type="entry name" value="TYR_RECOMBINASE"/>
    <property type="match status" value="1"/>
</dbReference>
<feature type="domain" description="Tyr recombinase" evidence="2">
    <location>
        <begin position="123"/>
        <end position="318"/>
    </location>
</feature>
<sequence length="320" mass="34787">DSKVARLVQAAAANPAICPTPAQVQDLLRASKADQTETLYLAIITSFEAWRSAMLDGDGSLDGPMAVALFLAKEHASTSGKTEVARSALAWYFDLIGCQTNLARDPIPVAISQGSLRRAPPVVHHDKVTEDEIKLIFQSFTGPNLPMSDHRIGTVLTLMFSAFLRVLEVVVLKRSDVKLDSSHVWLNIRKSKTDQLGKAKRQPVARSGGPFCAVLNLERWLARVLQATFLFPCLSTVQSMVTKPMSVDLVRAELRRVLQVCGITRSLTPHSFRGGAATLAIERGVPTRAVMAMGRWASTGGFVPYVEVNAKTLAGADRLL</sequence>
<dbReference type="GO" id="GO:0003677">
    <property type="term" value="F:DNA binding"/>
    <property type="evidence" value="ECO:0007669"/>
    <property type="project" value="InterPro"/>
</dbReference>
<evidence type="ECO:0000259" key="2">
    <source>
        <dbReference type="PROSITE" id="PS51898"/>
    </source>
</evidence>
<dbReference type="Proteomes" id="UP000887566">
    <property type="component" value="Unplaced"/>
</dbReference>
<proteinExistence type="predicted"/>
<protein>
    <submittedName>
        <fullName evidence="4">Tyr recombinase domain-containing protein</fullName>
    </submittedName>
</protein>
<dbReference type="GO" id="GO:0006310">
    <property type="term" value="P:DNA recombination"/>
    <property type="evidence" value="ECO:0007669"/>
    <property type="project" value="UniProtKB-KW"/>
</dbReference>